<protein>
    <submittedName>
        <fullName evidence="2">Uncharacterized protein</fullName>
    </submittedName>
</protein>
<evidence type="ECO:0000313" key="2">
    <source>
        <dbReference type="EMBL" id="KIA95219.1"/>
    </source>
</evidence>
<keyword evidence="1" id="KW-0812">Transmembrane</keyword>
<keyword evidence="3" id="KW-1185">Reference proteome</keyword>
<gene>
    <name evidence="2" type="ORF">OC25_07865</name>
</gene>
<reference evidence="2 3" key="1">
    <citation type="submission" date="2014-10" db="EMBL/GenBank/DDBJ databases">
        <title>Pedobacter Kyungheensis.</title>
        <authorList>
            <person name="Anderson B.M."/>
            <person name="Newman J.D."/>
        </authorList>
    </citation>
    <scope>NUCLEOTIDE SEQUENCE [LARGE SCALE GENOMIC DNA]</scope>
    <source>
        <strain evidence="2 3">KACC 16221</strain>
    </source>
</reference>
<keyword evidence="1" id="KW-0472">Membrane</keyword>
<evidence type="ECO:0000256" key="1">
    <source>
        <dbReference type="SAM" id="Phobius"/>
    </source>
</evidence>
<keyword evidence="1" id="KW-1133">Transmembrane helix</keyword>
<organism evidence="2 3">
    <name type="scientific">Pedobacter kyungheensis</name>
    <dbReference type="NCBI Taxonomy" id="1069985"/>
    <lineage>
        <taxon>Bacteria</taxon>
        <taxon>Pseudomonadati</taxon>
        <taxon>Bacteroidota</taxon>
        <taxon>Sphingobacteriia</taxon>
        <taxon>Sphingobacteriales</taxon>
        <taxon>Sphingobacteriaceae</taxon>
        <taxon>Pedobacter</taxon>
    </lineage>
</organism>
<dbReference type="AlphaFoldDB" id="A0A0C1G502"/>
<feature type="transmembrane region" description="Helical" evidence="1">
    <location>
        <begin position="6"/>
        <end position="23"/>
    </location>
</feature>
<comment type="caution">
    <text evidence="2">The sequence shown here is derived from an EMBL/GenBank/DDBJ whole genome shotgun (WGS) entry which is preliminary data.</text>
</comment>
<sequence length="149" mass="17234">MNIMRYLLYVILLIGFFYLIFYYNQKSGKETVKLNDSLNNNVLFEGVVVRIQKSTNHAFGIIMLKHVKSSVNEFNKQIKGGIYPYRITGDTAELYCTVSVDRKLGDSVKVVSKDLTIYYNPQKSNEEGSLYVVTEPYNIEYVKENTVFK</sequence>
<accession>A0A0C1G502</accession>
<dbReference type="Proteomes" id="UP000031246">
    <property type="component" value="Unassembled WGS sequence"/>
</dbReference>
<name>A0A0C1G502_9SPHI</name>
<dbReference type="EMBL" id="JSYN01000006">
    <property type="protein sequence ID" value="KIA95219.1"/>
    <property type="molecule type" value="Genomic_DNA"/>
</dbReference>
<proteinExistence type="predicted"/>
<evidence type="ECO:0000313" key="3">
    <source>
        <dbReference type="Proteomes" id="UP000031246"/>
    </source>
</evidence>